<dbReference type="Pfam" id="PF13501">
    <property type="entry name" value="SoxY"/>
    <property type="match status" value="1"/>
</dbReference>
<dbReference type="SUPFAM" id="SSF81296">
    <property type="entry name" value="E set domains"/>
    <property type="match status" value="1"/>
</dbReference>
<name>A0ABZ2RFA3_ECTME</name>
<sequence>MKALLIVLLACLPQLSWAFTAEVLAKQWMAEGIHHNQGLELTLAPWVEDGSFIPLDLVLTGAEPPVSISLLRSEEPDPRIAQITVQEWAEPLRLSTRVRLPQSQSLIVLARDGQGRVWSARQDIEVLASSCMTPMPSARPVNFGQVRVWVDGEHERALRTVLHHPMETGRRPDLAGGFLPRHLPTLFEINSAGNNVLRAEPFEGLSVNPYWRLILPARSHAISIRWVDADGSQFSAELP</sequence>
<dbReference type="Gene3D" id="2.60.40.2470">
    <property type="entry name" value="SoxY domain"/>
    <property type="match status" value="1"/>
</dbReference>
<dbReference type="Pfam" id="PF08770">
    <property type="entry name" value="SoxZ"/>
    <property type="match status" value="1"/>
</dbReference>
<feature type="domain" description="Sulphur oxidation protein SoxZ" evidence="2">
    <location>
        <begin position="157"/>
        <end position="237"/>
    </location>
</feature>
<dbReference type="InterPro" id="IPR038162">
    <property type="entry name" value="SoxY_sf"/>
</dbReference>
<evidence type="ECO:0000259" key="3">
    <source>
        <dbReference type="Pfam" id="PF13501"/>
    </source>
</evidence>
<dbReference type="EMBL" id="CP148074">
    <property type="protein sequence ID" value="WXL24260.1"/>
    <property type="molecule type" value="Genomic_DNA"/>
</dbReference>
<organism evidence="4 5">
    <name type="scientific">Ectopseudomonas mendocina</name>
    <name type="common">Pseudomonas mendocina</name>
    <dbReference type="NCBI Taxonomy" id="300"/>
    <lineage>
        <taxon>Bacteria</taxon>
        <taxon>Pseudomonadati</taxon>
        <taxon>Pseudomonadota</taxon>
        <taxon>Gammaproteobacteria</taxon>
        <taxon>Pseudomonadales</taxon>
        <taxon>Pseudomonadaceae</taxon>
        <taxon>Ectopseudomonas</taxon>
    </lineage>
</organism>
<gene>
    <name evidence="4" type="ORF">WG219_13070</name>
</gene>
<feature type="chain" id="PRO_5045938722" evidence="1">
    <location>
        <begin position="19"/>
        <end position="239"/>
    </location>
</feature>
<reference evidence="4 5" key="1">
    <citation type="submission" date="2024-03" db="EMBL/GenBank/DDBJ databases">
        <title>Complete genome of BD2.</title>
        <authorList>
            <person name="Cao G."/>
        </authorList>
    </citation>
    <scope>NUCLEOTIDE SEQUENCE [LARGE SCALE GENOMIC DNA]</scope>
    <source>
        <strain evidence="4 5">BD2</strain>
    </source>
</reference>
<dbReference type="Gene3D" id="2.60.40.10">
    <property type="entry name" value="Immunoglobulins"/>
    <property type="match status" value="1"/>
</dbReference>
<dbReference type="Proteomes" id="UP001476583">
    <property type="component" value="Chromosome"/>
</dbReference>
<protein>
    <submittedName>
        <fullName evidence="4">Thiosulfate oxidation carrier complex protein SoxZ</fullName>
    </submittedName>
</protein>
<accession>A0ABZ2RFA3</accession>
<feature type="domain" description="Ig-like SoxY" evidence="3">
    <location>
        <begin position="35"/>
        <end position="131"/>
    </location>
</feature>
<evidence type="ECO:0000256" key="1">
    <source>
        <dbReference type="SAM" id="SignalP"/>
    </source>
</evidence>
<dbReference type="InterPro" id="IPR014880">
    <property type="entry name" value="SoxZ_dom"/>
</dbReference>
<evidence type="ECO:0000313" key="4">
    <source>
        <dbReference type="EMBL" id="WXL24260.1"/>
    </source>
</evidence>
<dbReference type="InterPro" id="IPR013783">
    <property type="entry name" value="Ig-like_fold"/>
</dbReference>
<feature type="signal peptide" evidence="1">
    <location>
        <begin position="1"/>
        <end position="18"/>
    </location>
</feature>
<keyword evidence="5" id="KW-1185">Reference proteome</keyword>
<evidence type="ECO:0000259" key="2">
    <source>
        <dbReference type="Pfam" id="PF08770"/>
    </source>
</evidence>
<proteinExistence type="predicted"/>
<dbReference type="InterPro" id="IPR032711">
    <property type="entry name" value="SoxY"/>
</dbReference>
<dbReference type="InterPro" id="IPR014756">
    <property type="entry name" value="Ig_E-set"/>
</dbReference>
<evidence type="ECO:0000313" key="5">
    <source>
        <dbReference type="Proteomes" id="UP001476583"/>
    </source>
</evidence>
<keyword evidence="1" id="KW-0732">Signal</keyword>